<dbReference type="Proteomes" id="UP000317039">
    <property type="component" value="Chromosome"/>
</dbReference>
<dbReference type="GeneID" id="80331072"/>
<dbReference type="EMBL" id="CP041695">
    <property type="protein sequence ID" value="QDP77614.1"/>
    <property type="molecule type" value="Genomic_DNA"/>
</dbReference>
<proteinExistence type="predicted"/>
<name>A0A516NFD1_9NOCA</name>
<reference evidence="1 2" key="1">
    <citation type="submission" date="2019-07" db="EMBL/GenBank/DDBJ databases">
        <title>Complete Genome Sequence and Methylome Analysis of Nocardia otitidis-caviarum NEB252.</title>
        <authorList>
            <person name="Fomenkov A."/>
            <person name="Anton B.P."/>
            <person name="Vincze T."/>
            <person name="Roberts R.J."/>
        </authorList>
    </citation>
    <scope>NUCLEOTIDE SEQUENCE [LARGE SCALE GENOMIC DNA]</scope>
    <source>
        <strain evidence="1 2">NEB252</strain>
    </source>
</reference>
<accession>A0A516NFD1</accession>
<evidence type="ECO:0000313" key="1">
    <source>
        <dbReference type="EMBL" id="QDP77614.1"/>
    </source>
</evidence>
<evidence type="ECO:0008006" key="3">
    <source>
        <dbReference type="Google" id="ProtNLM"/>
    </source>
</evidence>
<protein>
    <recommendedName>
        <fullName evidence="3">DUF3558 domain-containing protein</fullName>
    </recommendedName>
</protein>
<sequence length="401" mass="43844">MSYILGGDSQVGVRRVRGFFAVPALLVASVLFATGCSGPVRSQYAAGFSELPVDCTEALKPAEGAIKEFAGRVYLPDAELDDAERDAGDTSQSLLCTKTFGGSVLREPLAPDRAPMWRNVSISYFLSLYPIEAGTTTRSLMEHKTYFSTSPQPTPIAGIGHDAVIWVEAESSIEMTRASVEFAIGNLKVIVETSGRDWSGDPERPTVSDSPELRADLQSGAEAIAKALAQQTPSMLTTSVLTIPSLTSRTRAPTTTAAEPAVWDPCRISERALTAAGLDVKTQIRSAESGIARCIWDGEWYRVRVYSHEAPFEWSVYEQRTYVDPKPVTIGDRHAVQVRWRDSDLWCVLAFELPEPANIPNLGGRTLKFEASLNEDRSQSELCDELTRVVTVLQEDLPPTV</sequence>
<dbReference type="KEGG" id="nod:FOH10_01475"/>
<organism evidence="1 2">
    <name type="scientific">Nocardia otitidiscaviarum</name>
    <dbReference type="NCBI Taxonomy" id="1823"/>
    <lineage>
        <taxon>Bacteria</taxon>
        <taxon>Bacillati</taxon>
        <taxon>Actinomycetota</taxon>
        <taxon>Actinomycetes</taxon>
        <taxon>Mycobacteriales</taxon>
        <taxon>Nocardiaceae</taxon>
        <taxon>Nocardia</taxon>
    </lineage>
</organism>
<dbReference type="RefSeq" id="WP_143979328.1">
    <property type="nucleotide sequence ID" value="NZ_CP041695.1"/>
</dbReference>
<dbReference type="AlphaFoldDB" id="A0A516NFD1"/>
<gene>
    <name evidence="1" type="ORF">FOH10_01475</name>
</gene>
<evidence type="ECO:0000313" key="2">
    <source>
        <dbReference type="Proteomes" id="UP000317039"/>
    </source>
</evidence>